<feature type="compositionally biased region" description="Basic residues" evidence="1">
    <location>
        <begin position="139"/>
        <end position="154"/>
    </location>
</feature>
<evidence type="ECO:0000256" key="1">
    <source>
        <dbReference type="SAM" id="MobiDB-lite"/>
    </source>
</evidence>
<accession>A0A6J6NR38</accession>
<protein>
    <submittedName>
        <fullName evidence="2">Unannotated protein</fullName>
    </submittedName>
</protein>
<gene>
    <name evidence="2" type="ORF">UFOPK2350_01488</name>
</gene>
<name>A0A6J6NR38_9ZZZZ</name>
<reference evidence="2" key="1">
    <citation type="submission" date="2020-05" db="EMBL/GenBank/DDBJ databases">
        <authorList>
            <person name="Chiriac C."/>
            <person name="Salcher M."/>
            <person name="Ghai R."/>
            <person name="Kavagutti S V."/>
        </authorList>
    </citation>
    <scope>NUCLEOTIDE SEQUENCE</scope>
</reference>
<proteinExistence type="predicted"/>
<sequence>MTEQIERGALHSNQSFIGCSGVARIFRKATKMGVGENFGHPVSEFDPICARSIDDKNGKRGIVLGAKARQRFFKPSARVMGHHHRDDGGGRPFRFLCLEEGFETRRCRIGFGRSSGTLAQRSKKVVKDRLRISTRWRHRTASGKGVRVRNRPGGRRGGGFGNSHDGLRG</sequence>
<feature type="region of interest" description="Disordered" evidence="1">
    <location>
        <begin position="139"/>
        <end position="169"/>
    </location>
</feature>
<evidence type="ECO:0000313" key="2">
    <source>
        <dbReference type="EMBL" id="CAB4689230.1"/>
    </source>
</evidence>
<dbReference type="EMBL" id="CAEZXE010000156">
    <property type="protein sequence ID" value="CAB4689230.1"/>
    <property type="molecule type" value="Genomic_DNA"/>
</dbReference>
<organism evidence="2">
    <name type="scientific">freshwater metagenome</name>
    <dbReference type="NCBI Taxonomy" id="449393"/>
    <lineage>
        <taxon>unclassified sequences</taxon>
        <taxon>metagenomes</taxon>
        <taxon>ecological metagenomes</taxon>
    </lineage>
</organism>
<dbReference type="AlphaFoldDB" id="A0A6J6NR38"/>
<dbReference type="PROSITE" id="PS51257">
    <property type="entry name" value="PROKAR_LIPOPROTEIN"/>
    <property type="match status" value="1"/>
</dbReference>